<evidence type="ECO:0008006" key="5">
    <source>
        <dbReference type="Google" id="ProtNLM"/>
    </source>
</evidence>
<accession>C1FZF6</accession>
<keyword evidence="4" id="KW-1185">Reference proteome</keyword>
<dbReference type="PRINTS" id="PR00463">
    <property type="entry name" value="EP450I"/>
</dbReference>
<dbReference type="GeneID" id="22580895"/>
<dbReference type="GO" id="GO:0004497">
    <property type="term" value="F:monooxygenase activity"/>
    <property type="evidence" value="ECO:0007669"/>
    <property type="project" value="InterPro"/>
</dbReference>
<feature type="chain" id="PRO_5002908114" description="Pisatin demethylase" evidence="2">
    <location>
        <begin position="17"/>
        <end position="465"/>
    </location>
</feature>
<dbReference type="PANTHER" id="PTHR24305:SF168">
    <property type="entry name" value="P450, PUTATIVE (EUROFUNG)-RELATED"/>
    <property type="match status" value="1"/>
</dbReference>
<dbReference type="KEGG" id="pbn:PADG_01182"/>
<reference evidence="3 4" key="1">
    <citation type="journal article" date="2011" name="PLoS Genet.">
        <title>Comparative genomic analysis of human fungal pathogens causing paracoccidioidomycosis.</title>
        <authorList>
            <person name="Desjardins C.A."/>
            <person name="Champion M.D."/>
            <person name="Holder J.W."/>
            <person name="Muszewska A."/>
            <person name="Goldberg J."/>
            <person name="Bailao A.M."/>
            <person name="Brigido M.M."/>
            <person name="Ferreira M.E."/>
            <person name="Garcia A.M."/>
            <person name="Grynberg M."/>
            <person name="Gujja S."/>
            <person name="Heiman D.I."/>
            <person name="Henn M.R."/>
            <person name="Kodira C.D."/>
            <person name="Leon-Narvaez H."/>
            <person name="Longo L.V."/>
            <person name="Ma L.J."/>
            <person name="Malavazi I."/>
            <person name="Matsuo A.L."/>
            <person name="Morais F.V."/>
            <person name="Pereira M."/>
            <person name="Rodriguez-Brito S."/>
            <person name="Sakthikumar S."/>
            <person name="Salem-Izacc S.M."/>
            <person name="Sykes S.M."/>
            <person name="Teixeira M.M."/>
            <person name="Vallejo M.C."/>
            <person name="Walter M.E."/>
            <person name="Yandava C."/>
            <person name="Young S."/>
            <person name="Zeng Q."/>
            <person name="Zucker J."/>
            <person name="Felipe M.S."/>
            <person name="Goldman G.H."/>
            <person name="Haas B.J."/>
            <person name="McEwen J.G."/>
            <person name="Nino-Vega G."/>
            <person name="Puccia R."/>
            <person name="San-Blas G."/>
            <person name="Soares C.M."/>
            <person name="Birren B.W."/>
            <person name="Cuomo C.A."/>
        </authorList>
    </citation>
    <scope>NUCLEOTIDE SEQUENCE [LARGE SCALE GENOMIC DNA]</scope>
    <source>
        <strain evidence="3 4">Pb18</strain>
    </source>
</reference>
<dbReference type="GO" id="GO:0020037">
    <property type="term" value="F:heme binding"/>
    <property type="evidence" value="ECO:0007669"/>
    <property type="project" value="InterPro"/>
</dbReference>
<proteinExistence type="predicted"/>
<dbReference type="InterPro" id="IPR001128">
    <property type="entry name" value="Cyt_P450"/>
</dbReference>
<dbReference type="InterPro" id="IPR050121">
    <property type="entry name" value="Cytochrome_P450_monoxygenase"/>
</dbReference>
<dbReference type="GO" id="GO:0005506">
    <property type="term" value="F:iron ion binding"/>
    <property type="evidence" value="ECO:0007669"/>
    <property type="project" value="InterPro"/>
</dbReference>
<dbReference type="EMBL" id="KN275957">
    <property type="protein sequence ID" value="EEH44893.2"/>
    <property type="molecule type" value="Genomic_DNA"/>
</dbReference>
<protein>
    <recommendedName>
        <fullName evidence="5">Pisatin demethylase</fullName>
    </recommendedName>
</protein>
<dbReference type="VEuPathDB" id="FungiDB:PADG_01182"/>
<dbReference type="Gene3D" id="1.10.630.10">
    <property type="entry name" value="Cytochrome P450"/>
    <property type="match status" value="1"/>
</dbReference>
<feature type="binding site" description="axial binding residue" evidence="1">
    <location>
        <position position="419"/>
    </location>
    <ligand>
        <name>heme</name>
        <dbReference type="ChEBI" id="CHEBI:30413"/>
    </ligand>
    <ligandPart>
        <name>Fe</name>
        <dbReference type="ChEBI" id="CHEBI:18248"/>
    </ligandPart>
</feature>
<keyword evidence="1" id="KW-0349">Heme</keyword>
<dbReference type="PANTHER" id="PTHR24305">
    <property type="entry name" value="CYTOCHROME P450"/>
    <property type="match status" value="1"/>
</dbReference>
<keyword evidence="2" id="KW-0732">Signal</keyword>
<dbReference type="HOGENOM" id="CLU_001570_14_0_1"/>
<dbReference type="CDD" id="cd11060">
    <property type="entry name" value="CYP57A1-like"/>
    <property type="match status" value="1"/>
</dbReference>
<dbReference type="Pfam" id="PF00067">
    <property type="entry name" value="p450"/>
    <property type="match status" value="1"/>
</dbReference>
<evidence type="ECO:0000256" key="2">
    <source>
        <dbReference type="SAM" id="SignalP"/>
    </source>
</evidence>
<dbReference type="GO" id="GO:0016705">
    <property type="term" value="F:oxidoreductase activity, acting on paired donors, with incorporation or reduction of molecular oxygen"/>
    <property type="evidence" value="ECO:0007669"/>
    <property type="project" value="InterPro"/>
</dbReference>
<dbReference type="Proteomes" id="UP000001628">
    <property type="component" value="Unassembled WGS sequence"/>
</dbReference>
<dbReference type="OrthoDB" id="3934656at2759"/>
<name>C1FZF6_PARBD</name>
<feature type="signal peptide" evidence="2">
    <location>
        <begin position="1"/>
        <end position="16"/>
    </location>
</feature>
<dbReference type="InterPro" id="IPR036396">
    <property type="entry name" value="Cyt_P450_sf"/>
</dbReference>
<evidence type="ECO:0000313" key="4">
    <source>
        <dbReference type="Proteomes" id="UP000001628"/>
    </source>
</evidence>
<gene>
    <name evidence="3" type="ORF">PADG_01182</name>
</gene>
<dbReference type="InParanoid" id="C1FZF6"/>
<dbReference type="AlphaFoldDB" id="C1FZF6"/>
<organism evidence="3 4">
    <name type="scientific">Paracoccidioides brasiliensis (strain Pb18)</name>
    <dbReference type="NCBI Taxonomy" id="502780"/>
    <lineage>
        <taxon>Eukaryota</taxon>
        <taxon>Fungi</taxon>
        <taxon>Dikarya</taxon>
        <taxon>Ascomycota</taxon>
        <taxon>Pezizomycotina</taxon>
        <taxon>Eurotiomycetes</taxon>
        <taxon>Eurotiomycetidae</taxon>
        <taxon>Onygenales</taxon>
        <taxon>Ajellomycetaceae</taxon>
        <taxon>Paracoccidioides</taxon>
    </lineage>
</organism>
<evidence type="ECO:0000313" key="3">
    <source>
        <dbReference type="EMBL" id="EEH44893.2"/>
    </source>
</evidence>
<comment type="cofactor">
    <cofactor evidence="1">
        <name>heme</name>
        <dbReference type="ChEBI" id="CHEBI:30413"/>
    </cofactor>
</comment>
<dbReference type="PRINTS" id="PR00385">
    <property type="entry name" value="P450"/>
</dbReference>
<dbReference type="SUPFAM" id="SSF48264">
    <property type="entry name" value="Cytochrome P450"/>
    <property type="match status" value="1"/>
</dbReference>
<dbReference type="InterPro" id="IPR002401">
    <property type="entry name" value="Cyt_P450_E_grp-I"/>
</dbReference>
<sequence length="465" mass="52411">MLLLLVSALVIGYLIVQRVDKWHRLRHITGPRWCAWTDIWMLRRSWSGSLYEDLGKLHQEHGPNYVICGDPNEVRRMWGVRSEWDRSPWYKGFQLDPPRDYTLSMRDNALHATLRSKLAPGYSGKGIESLHESIDAQIAKFIWLIESKYLSTDTNLRPVDIARKVQYLTLDVISTLAFGHTFGFLDKDGDLFNYIKTTEESLPVMQMITLLPWLVNVIQSRLFKAFMPSDTDVITKAVVAERYGPHKITKPDMLGSFVANGLSQKEAEAESLVQIIAGSDTTATTLRTGILLLTTSSKVYTTLLTEIDTAISENHISNPVTDAEAHALPYLQACIKECFWFWPLITGIMLHMCPWEADVCGVSIPAGMNVGWGAWAVLRDKVVFGGVAELERECEGDRERLIEMERAVELLFGQGKWGCLGKPISLLEINKVFVELLRRFDFAVLNPGALDGDVLIRRLDAVGAV</sequence>
<dbReference type="eggNOG" id="KOG0156">
    <property type="taxonomic scope" value="Eukaryota"/>
</dbReference>
<keyword evidence="1" id="KW-0408">Iron</keyword>
<keyword evidence="1" id="KW-0479">Metal-binding</keyword>
<dbReference type="OMA" id="DPPRDCT"/>
<dbReference type="RefSeq" id="XP_010756159.1">
    <property type="nucleotide sequence ID" value="XM_010757857.1"/>
</dbReference>
<evidence type="ECO:0000256" key="1">
    <source>
        <dbReference type="PIRSR" id="PIRSR602401-1"/>
    </source>
</evidence>